<dbReference type="PROSITE" id="PS01124">
    <property type="entry name" value="HTH_ARAC_FAMILY_2"/>
    <property type="match status" value="1"/>
</dbReference>
<evidence type="ECO:0000256" key="3">
    <source>
        <dbReference type="ARBA" id="ARBA00023163"/>
    </source>
</evidence>
<keyword evidence="1" id="KW-0805">Transcription regulation</keyword>
<dbReference type="Pfam" id="PF12833">
    <property type="entry name" value="HTH_18"/>
    <property type="match status" value="1"/>
</dbReference>
<keyword evidence="2" id="KW-0238">DNA-binding</keyword>
<reference evidence="5" key="1">
    <citation type="submission" date="2023-06" db="EMBL/GenBank/DDBJ databases">
        <title>MT1 and MT2 Draft Genomes of Novel Species.</title>
        <authorList>
            <person name="Venkateswaran K."/>
        </authorList>
    </citation>
    <scope>NUCLEOTIDE SEQUENCE</scope>
    <source>
        <strain evidence="5">F6_8S_P_1B</strain>
    </source>
</reference>
<comment type="caution">
    <text evidence="5">The sequence shown here is derived from an EMBL/GenBank/DDBJ whole genome shotgun (WGS) entry which is preliminary data.</text>
</comment>
<dbReference type="InterPro" id="IPR050204">
    <property type="entry name" value="AraC_XylS_family_regulators"/>
</dbReference>
<dbReference type="SUPFAM" id="SSF46689">
    <property type="entry name" value="Homeodomain-like"/>
    <property type="match status" value="2"/>
</dbReference>
<dbReference type="Proteomes" id="UP001174208">
    <property type="component" value="Unassembled WGS sequence"/>
</dbReference>
<dbReference type="PROSITE" id="PS00041">
    <property type="entry name" value="HTH_ARAC_FAMILY_1"/>
    <property type="match status" value="1"/>
</dbReference>
<accession>A0ABT8K7S1</accession>
<proteinExistence type="predicted"/>
<evidence type="ECO:0000256" key="1">
    <source>
        <dbReference type="ARBA" id="ARBA00023015"/>
    </source>
</evidence>
<evidence type="ECO:0000313" key="6">
    <source>
        <dbReference type="Proteomes" id="UP001174208"/>
    </source>
</evidence>
<keyword evidence="3" id="KW-0804">Transcription</keyword>
<dbReference type="SMART" id="SM00342">
    <property type="entry name" value="HTH_ARAC"/>
    <property type="match status" value="1"/>
</dbReference>
<dbReference type="InterPro" id="IPR018060">
    <property type="entry name" value="HTH_AraC"/>
</dbReference>
<organism evidence="5 6">
    <name type="scientific">Leifsonia williamsii</name>
    <dbReference type="NCBI Taxonomy" id="3035919"/>
    <lineage>
        <taxon>Bacteria</taxon>
        <taxon>Bacillati</taxon>
        <taxon>Actinomycetota</taxon>
        <taxon>Actinomycetes</taxon>
        <taxon>Micrococcales</taxon>
        <taxon>Microbacteriaceae</taxon>
        <taxon>Leifsonia</taxon>
    </lineage>
</organism>
<dbReference type="RefSeq" id="WP_301210021.1">
    <property type="nucleotide sequence ID" value="NZ_JAROCF010000001.1"/>
</dbReference>
<dbReference type="InterPro" id="IPR018062">
    <property type="entry name" value="HTH_AraC-typ_CS"/>
</dbReference>
<gene>
    <name evidence="5" type="ORF">P5G50_02000</name>
</gene>
<keyword evidence="6" id="KW-1185">Reference proteome</keyword>
<evidence type="ECO:0000313" key="5">
    <source>
        <dbReference type="EMBL" id="MDN4613212.1"/>
    </source>
</evidence>
<evidence type="ECO:0000256" key="2">
    <source>
        <dbReference type="ARBA" id="ARBA00023125"/>
    </source>
</evidence>
<feature type="domain" description="HTH araC/xylS-type" evidence="4">
    <location>
        <begin position="207"/>
        <end position="308"/>
    </location>
</feature>
<sequence>MILEEDVRTADPGEAAALIGRMYRRVRLIEGEGPFAFRQAVFGDDRVTVARFDLSSQTEAVVDFEVLSVGERAAGSYRATTNGDEIPADGPFLFRPGEVRSWSDDLRLTLVNLRLDVLAHYATGDGGSSARLRFENVAPVSPTSAEHWRRVSAYGEQVLTEPELLHNDLIRTATSDALYVGALTSFAIVVAGAEVHDRESGAPASLRRAVRFIEDNAQRAIGVREIAEAARMSPRGLQDLFHRRLGTTPTAMLRRVRLTGAREELCAGDAGATTVAEIARRWGFVQLSRFSAAYRAEYGENPRETLRA</sequence>
<dbReference type="PANTHER" id="PTHR46796:SF12">
    <property type="entry name" value="HTH-TYPE DNA-BINDING TRANSCRIPTIONAL ACTIVATOR EUTR"/>
    <property type="match status" value="1"/>
</dbReference>
<dbReference type="PANTHER" id="PTHR46796">
    <property type="entry name" value="HTH-TYPE TRANSCRIPTIONAL ACTIVATOR RHAS-RELATED"/>
    <property type="match status" value="1"/>
</dbReference>
<dbReference type="Gene3D" id="1.10.10.60">
    <property type="entry name" value="Homeodomain-like"/>
    <property type="match status" value="1"/>
</dbReference>
<name>A0ABT8K7S1_9MICO</name>
<evidence type="ECO:0000259" key="4">
    <source>
        <dbReference type="PROSITE" id="PS01124"/>
    </source>
</evidence>
<protein>
    <submittedName>
        <fullName evidence="5">Helix-turn-helix domain-containing protein</fullName>
    </submittedName>
</protein>
<dbReference type="InterPro" id="IPR009057">
    <property type="entry name" value="Homeodomain-like_sf"/>
</dbReference>
<dbReference type="EMBL" id="JAROCF010000001">
    <property type="protein sequence ID" value="MDN4613212.1"/>
    <property type="molecule type" value="Genomic_DNA"/>
</dbReference>